<name>A0A9P7GNR2_9AGAR</name>
<accession>A0A9P7GNR2</accession>
<gene>
    <name evidence="1" type="ORF">H0H81_007045</name>
</gene>
<reference evidence="1" key="1">
    <citation type="submission" date="2021-02" db="EMBL/GenBank/DDBJ databases">
        <authorList>
            <person name="Nieuwenhuis M."/>
            <person name="Van De Peppel L.J.J."/>
        </authorList>
    </citation>
    <scope>NUCLEOTIDE SEQUENCE</scope>
    <source>
        <strain evidence="1">D49</strain>
    </source>
</reference>
<proteinExistence type="predicted"/>
<comment type="caution">
    <text evidence="1">The sequence shown here is derived from an EMBL/GenBank/DDBJ whole genome shotgun (WGS) entry which is preliminary data.</text>
</comment>
<dbReference type="EMBL" id="JABCKI010000185">
    <property type="protein sequence ID" value="KAG5651888.1"/>
    <property type="molecule type" value="Genomic_DNA"/>
</dbReference>
<protein>
    <submittedName>
        <fullName evidence="1">Uncharacterized protein</fullName>
    </submittedName>
</protein>
<reference evidence="1" key="2">
    <citation type="submission" date="2021-10" db="EMBL/GenBank/DDBJ databases">
        <title>Phylogenomics reveals ancestral predisposition of the termite-cultivated fungus Termitomyces towards a domesticated lifestyle.</title>
        <authorList>
            <person name="Auxier B."/>
            <person name="Grum-Grzhimaylo A."/>
            <person name="Cardenas M.E."/>
            <person name="Lodge J.D."/>
            <person name="Laessoe T."/>
            <person name="Pedersen O."/>
            <person name="Smith M.E."/>
            <person name="Kuyper T.W."/>
            <person name="Franco-Molano E.A."/>
            <person name="Baroni T.J."/>
            <person name="Aanen D.K."/>
        </authorList>
    </citation>
    <scope>NUCLEOTIDE SEQUENCE</scope>
    <source>
        <strain evidence="1">D49</strain>
    </source>
</reference>
<keyword evidence="2" id="KW-1185">Reference proteome</keyword>
<dbReference type="AlphaFoldDB" id="A0A9P7GNR2"/>
<sequence>MGQCSKITFSYGFILKEGEIRKLLVALEALEGLDDDLTEGWGKTINTWLNSKDSGIRPYYFSAQNNRHEDLEKDQLELAVKFIGKDDVDLGHEYEAEIWGSENYGNKFVPILEPWADELYMNTAKEALRKLRSTAVMQKAGITIKPQWFSTLSIG</sequence>
<organism evidence="1 2">
    <name type="scientific">Sphagnurus paluster</name>
    <dbReference type="NCBI Taxonomy" id="117069"/>
    <lineage>
        <taxon>Eukaryota</taxon>
        <taxon>Fungi</taxon>
        <taxon>Dikarya</taxon>
        <taxon>Basidiomycota</taxon>
        <taxon>Agaricomycotina</taxon>
        <taxon>Agaricomycetes</taxon>
        <taxon>Agaricomycetidae</taxon>
        <taxon>Agaricales</taxon>
        <taxon>Tricholomatineae</taxon>
        <taxon>Lyophyllaceae</taxon>
        <taxon>Sphagnurus</taxon>
    </lineage>
</organism>
<dbReference type="OrthoDB" id="3059629at2759"/>
<dbReference type="Proteomes" id="UP000717328">
    <property type="component" value="Unassembled WGS sequence"/>
</dbReference>
<evidence type="ECO:0000313" key="2">
    <source>
        <dbReference type="Proteomes" id="UP000717328"/>
    </source>
</evidence>
<evidence type="ECO:0000313" key="1">
    <source>
        <dbReference type="EMBL" id="KAG5651888.1"/>
    </source>
</evidence>